<sequence>MARYVSADRRQRSPALRPRAGVLAVQAALLTLAAMPLTGQAQTSPDTPQRIEITGSAIKRIDGETALPVQVITRDQIDKAGLTTAAEIVARLSASAANLTDGGSIGTGGFHDQTGLNAANLRGMGASSTLVLLNGRRMANFASPGDAAGVDLNTIPAAAIQRVEVLLDGASSLYGSDAIGGVINFITRRDYQGAEVNVSAGDTTEGGAGKRTASLAGGFGDYGRDGFNVFAVLDVQQTDSLNANQRQFITDLNIPGRLPYLLSSATFPANLRLSTDQRDLLSASGFSTNGKDPISTRTINPSAATGCNPPASLYLPSGIGGVDGCTYDYMRDIELYPKSDKTSLFTRGVLDLGSGHQFFAEASLARATTFYTGTANRDDVEVDVSKIPALAGSVLAGLPSNDENRMVTVRVRLTEAGNRTSQLVSNGQRYVMGLTGVVSDWDYEVALNHSSSTVSDRDYQGYLNEPMVADAIANGVVNAFGPSDAAGLAVLSAAQIRGEVRRAVGFMDSIDGKVSRGLMKLDGGDLALALGGEFRRERQNYHQSQALVDDIIMGETSQGPDADFGHSRKVAAVFAELDAPVTKQLDLSLAARYEYYQATGGATSPKVGLKYMATPDLLFRASAGTGFRAPTLSDLYRPVTENESATLADPVCMAANDNDLTYCAWNWTTRSYSNAKLKPERSRQFSLGAVMAPTRNTNISLDYWSIQKKNLISNIGADVILNNLDKYENLVHRYGENEGLCEYDPGSIDICYIELRKENRGRQLMSGLDLGLSVSDIQTGIGTFAARLNGTWTLKSKQQTANDTPYYSNLGQFVNDGVVQRWRHTLSLDWTIGEVTTTLTNSYLSAYTDQNSAIDTDTGAVVDKNRVKAYSLWDLTGSWSLSPELTVRGGVKNLFDTSPPFSNQAYFFISGYDPSYTDPRGRFVYVGMQYKFQ</sequence>
<dbReference type="InterPro" id="IPR000531">
    <property type="entry name" value="Beta-barrel_TonB"/>
</dbReference>
<evidence type="ECO:0000256" key="7">
    <source>
        <dbReference type="ARBA" id="ARBA00023136"/>
    </source>
</evidence>
<evidence type="ECO:0000259" key="14">
    <source>
        <dbReference type="Pfam" id="PF07715"/>
    </source>
</evidence>
<evidence type="ECO:0000313" key="16">
    <source>
        <dbReference type="Proteomes" id="UP001204851"/>
    </source>
</evidence>
<keyword evidence="16" id="KW-1185">Reference proteome</keyword>
<dbReference type="PANTHER" id="PTHR47234">
    <property type="match status" value="1"/>
</dbReference>
<dbReference type="EMBL" id="JAMXMC010000009">
    <property type="protein sequence ID" value="MCO5978165.1"/>
    <property type="molecule type" value="Genomic_DNA"/>
</dbReference>
<dbReference type="InterPro" id="IPR036942">
    <property type="entry name" value="Beta-barrel_TonB_sf"/>
</dbReference>
<comment type="caution">
    <text evidence="15">The sequence shown here is derived from an EMBL/GenBank/DDBJ whole genome shotgun (WGS) entry which is preliminary data.</text>
</comment>
<keyword evidence="3 10" id="KW-0813">Transport</keyword>
<keyword evidence="12" id="KW-0732">Signal</keyword>
<keyword evidence="6 11" id="KW-0798">TonB box</keyword>
<dbReference type="PANTHER" id="PTHR47234:SF2">
    <property type="entry name" value="TONB-DEPENDENT RECEPTOR"/>
    <property type="match status" value="1"/>
</dbReference>
<keyword evidence="9 10" id="KW-0998">Cell outer membrane</keyword>
<evidence type="ECO:0000256" key="1">
    <source>
        <dbReference type="ARBA" id="ARBA00004571"/>
    </source>
</evidence>
<dbReference type="Gene3D" id="2.170.130.10">
    <property type="entry name" value="TonB-dependent receptor, plug domain"/>
    <property type="match status" value="1"/>
</dbReference>
<dbReference type="Pfam" id="PF07715">
    <property type="entry name" value="Plug"/>
    <property type="match status" value="1"/>
</dbReference>
<dbReference type="InterPro" id="IPR037066">
    <property type="entry name" value="Plug_dom_sf"/>
</dbReference>
<evidence type="ECO:0000256" key="6">
    <source>
        <dbReference type="ARBA" id="ARBA00023077"/>
    </source>
</evidence>
<proteinExistence type="inferred from homology"/>
<dbReference type="SUPFAM" id="SSF56935">
    <property type="entry name" value="Porins"/>
    <property type="match status" value="1"/>
</dbReference>
<comment type="subcellular location">
    <subcellularLocation>
        <location evidence="1 10">Cell outer membrane</location>
        <topology evidence="1 10">Multi-pass membrane protein</topology>
    </subcellularLocation>
</comment>
<evidence type="ECO:0000256" key="8">
    <source>
        <dbReference type="ARBA" id="ARBA00023170"/>
    </source>
</evidence>
<feature type="domain" description="TonB-dependent receptor plug" evidence="14">
    <location>
        <begin position="64"/>
        <end position="182"/>
    </location>
</feature>
<keyword evidence="5 10" id="KW-0812">Transmembrane</keyword>
<accession>A0ABT1BPR1</accession>
<protein>
    <submittedName>
        <fullName evidence="15">TonB-dependent receptor</fullName>
    </submittedName>
</protein>
<keyword evidence="7 10" id="KW-0472">Membrane</keyword>
<dbReference type="RefSeq" id="WP_252770777.1">
    <property type="nucleotide sequence ID" value="NZ_JAMXMC010000009.1"/>
</dbReference>
<dbReference type="Proteomes" id="UP001204851">
    <property type="component" value="Unassembled WGS sequence"/>
</dbReference>
<dbReference type="PROSITE" id="PS52016">
    <property type="entry name" value="TONB_DEPENDENT_REC_3"/>
    <property type="match status" value="1"/>
</dbReference>
<feature type="chain" id="PRO_5045799002" evidence="12">
    <location>
        <begin position="42"/>
        <end position="933"/>
    </location>
</feature>
<dbReference type="InterPro" id="IPR012910">
    <property type="entry name" value="Plug_dom"/>
</dbReference>
<keyword evidence="8 15" id="KW-0675">Receptor</keyword>
<evidence type="ECO:0000256" key="11">
    <source>
        <dbReference type="RuleBase" id="RU003357"/>
    </source>
</evidence>
<reference evidence="15 16" key="1">
    <citation type="submission" date="2022-06" db="EMBL/GenBank/DDBJ databases">
        <title>Ideonella sp. NS12-5 Genome sequencing and assembly.</title>
        <authorList>
            <person name="Jung Y."/>
        </authorList>
    </citation>
    <scope>NUCLEOTIDE SEQUENCE [LARGE SCALE GENOMIC DNA]</scope>
    <source>
        <strain evidence="15 16">NS12-5</strain>
    </source>
</reference>
<evidence type="ECO:0000259" key="13">
    <source>
        <dbReference type="Pfam" id="PF00593"/>
    </source>
</evidence>
<evidence type="ECO:0000256" key="4">
    <source>
        <dbReference type="ARBA" id="ARBA00022452"/>
    </source>
</evidence>
<evidence type="ECO:0000256" key="10">
    <source>
        <dbReference type="PROSITE-ProRule" id="PRU01360"/>
    </source>
</evidence>
<evidence type="ECO:0000313" key="15">
    <source>
        <dbReference type="EMBL" id="MCO5978165.1"/>
    </source>
</evidence>
<feature type="domain" description="TonB-dependent receptor-like beta-barrel" evidence="13">
    <location>
        <begin position="466"/>
        <end position="894"/>
    </location>
</feature>
<feature type="signal peptide" evidence="12">
    <location>
        <begin position="1"/>
        <end position="41"/>
    </location>
</feature>
<evidence type="ECO:0000256" key="2">
    <source>
        <dbReference type="ARBA" id="ARBA00009810"/>
    </source>
</evidence>
<dbReference type="Gene3D" id="2.40.170.20">
    <property type="entry name" value="TonB-dependent receptor, beta-barrel domain"/>
    <property type="match status" value="1"/>
</dbReference>
<dbReference type="Pfam" id="PF00593">
    <property type="entry name" value="TonB_dep_Rec_b-barrel"/>
    <property type="match status" value="1"/>
</dbReference>
<gene>
    <name evidence="15" type="ORF">M0L44_15810</name>
</gene>
<dbReference type="CDD" id="cd01347">
    <property type="entry name" value="ligand_gated_channel"/>
    <property type="match status" value="1"/>
</dbReference>
<organism evidence="15 16">
    <name type="scientific">Ideonella oryzae</name>
    <dbReference type="NCBI Taxonomy" id="2937441"/>
    <lineage>
        <taxon>Bacteria</taxon>
        <taxon>Pseudomonadati</taxon>
        <taxon>Pseudomonadota</taxon>
        <taxon>Betaproteobacteria</taxon>
        <taxon>Burkholderiales</taxon>
        <taxon>Sphaerotilaceae</taxon>
        <taxon>Ideonella</taxon>
    </lineage>
</organism>
<dbReference type="InterPro" id="IPR039426">
    <property type="entry name" value="TonB-dep_rcpt-like"/>
</dbReference>
<keyword evidence="4 10" id="KW-1134">Transmembrane beta strand</keyword>
<evidence type="ECO:0000256" key="9">
    <source>
        <dbReference type="ARBA" id="ARBA00023237"/>
    </source>
</evidence>
<evidence type="ECO:0000256" key="12">
    <source>
        <dbReference type="SAM" id="SignalP"/>
    </source>
</evidence>
<evidence type="ECO:0000256" key="5">
    <source>
        <dbReference type="ARBA" id="ARBA00022692"/>
    </source>
</evidence>
<evidence type="ECO:0000256" key="3">
    <source>
        <dbReference type="ARBA" id="ARBA00022448"/>
    </source>
</evidence>
<name>A0ABT1BPR1_9BURK</name>
<comment type="similarity">
    <text evidence="2 10 11">Belongs to the TonB-dependent receptor family.</text>
</comment>